<dbReference type="EMBL" id="JBJQOH010000001">
    <property type="protein sequence ID" value="KAL3700074.1"/>
    <property type="molecule type" value="Genomic_DNA"/>
</dbReference>
<evidence type="ECO:0000256" key="1">
    <source>
        <dbReference type="ARBA" id="ARBA00004477"/>
    </source>
</evidence>
<evidence type="ECO:0000256" key="5">
    <source>
        <dbReference type="ARBA" id="ARBA00023136"/>
    </source>
</evidence>
<feature type="compositionally biased region" description="Basic and acidic residues" evidence="7">
    <location>
        <begin position="538"/>
        <end position="552"/>
    </location>
</feature>
<feature type="region of interest" description="Disordered" evidence="7">
    <location>
        <begin position="25"/>
        <end position="53"/>
    </location>
</feature>
<comment type="caution">
    <text evidence="9">The sequence shown here is derived from an EMBL/GenBank/DDBJ whole genome shotgun (WGS) entry which is preliminary data.</text>
</comment>
<feature type="region of interest" description="Disordered" evidence="7">
    <location>
        <begin position="191"/>
        <end position="314"/>
    </location>
</feature>
<evidence type="ECO:0000256" key="7">
    <source>
        <dbReference type="SAM" id="MobiDB-lite"/>
    </source>
</evidence>
<protein>
    <recommendedName>
        <fullName evidence="6">Reticulon-like protein</fullName>
    </recommendedName>
</protein>
<evidence type="ECO:0000256" key="4">
    <source>
        <dbReference type="ARBA" id="ARBA00022989"/>
    </source>
</evidence>
<dbReference type="GO" id="GO:0005789">
    <property type="term" value="C:endoplasmic reticulum membrane"/>
    <property type="evidence" value="ECO:0007669"/>
    <property type="project" value="UniProtKB-SubCell"/>
</dbReference>
<proteinExistence type="predicted"/>
<evidence type="ECO:0000313" key="9">
    <source>
        <dbReference type="EMBL" id="KAL3700074.1"/>
    </source>
</evidence>
<dbReference type="AlphaFoldDB" id="A0ABD3IAH3"/>
<accession>A0ABD3IAH3</accession>
<reference evidence="9 10" key="1">
    <citation type="submission" date="2024-09" db="EMBL/GenBank/DDBJ databases">
        <title>Chromosome-scale assembly of Riccia sorocarpa.</title>
        <authorList>
            <person name="Paukszto L."/>
        </authorList>
    </citation>
    <scope>NUCLEOTIDE SEQUENCE [LARGE SCALE GENOMIC DNA]</scope>
    <source>
        <strain evidence="9">LP-2024</strain>
        <tissue evidence="9">Aerial parts of the thallus</tissue>
    </source>
</reference>
<dbReference type="Pfam" id="PF02453">
    <property type="entry name" value="Reticulon"/>
    <property type="match status" value="1"/>
</dbReference>
<keyword evidence="3 6" id="KW-0256">Endoplasmic reticulum</keyword>
<feature type="compositionally biased region" description="Basic and acidic residues" evidence="7">
    <location>
        <begin position="156"/>
        <end position="177"/>
    </location>
</feature>
<feature type="transmembrane region" description="Helical" evidence="6">
    <location>
        <begin position="440"/>
        <end position="460"/>
    </location>
</feature>
<feature type="transmembrane region" description="Helical" evidence="6">
    <location>
        <begin position="358"/>
        <end position="375"/>
    </location>
</feature>
<name>A0ABD3IAH3_9MARC</name>
<evidence type="ECO:0000256" key="6">
    <source>
        <dbReference type="RuleBase" id="RU363132"/>
    </source>
</evidence>
<comment type="subcellular location">
    <subcellularLocation>
        <location evidence="1 6">Endoplasmic reticulum membrane</location>
        <topology evidence="1 6">Multi-pass membrane protein</topology>
    </subcellularLocation>
</comment>
<dbReference type="PANTHER" id="PTHR46626:SF2">
    <property type="entry name" value="RETICULON-LIKE PROTEIN B17"/>
    <property type="match status" value="1"/>
</dbReference>
<sequence>MMASNSPQGRRIVAADVALIAGTGSDSVVKSTKKGPTRSHSVGSRSVEALEGGSASVEAKLGGRSDWNAGSGIHVRSFSFRGEIADRYNKETADVGGKSSRPTRATEISELQEQSLEFGRLSTAKPVKRLSRRTKSGSQDLFQDQVMDSFNRSQVKVRETRVTRSRPESPKRHRTEEDNLQVMLAGMINDQGLISEKPSLPRTSKGIRQRSKAENEDLNAEVLSKTPDPPLKPLRSVRIGAEFQEENQSKAAGRRPKTTRRHSKKKPEEANDHSSDEAPELGIAARQRSNRPKEPRQQALGLSKTRAPVHSHSKPGSWMHLIGDVVMWRDVPRSTLFFGAGCFGILSTSYITNTGFGVLTATCYLALVYLAGIYCHRSFLRGSQVEDGLSWELSDSDLLDIVKVVLPALNLVISKCRQLFCGEPYTTLKVAAMLWALAQLGYWISLWSFARLAFVAVFIVPKLFSYYSHHLQGLAEVVTERMRIAWEDCTHKKAVVIGAFFVTWNFTSSSTRLFGAFMMLVAFRAYYGQLVRDELAEGPRNDGDSNHQDREFPPIVSAPQEMMET</sequence>
<feature type="domain" description="Reticulon" evidence="8">
    <location>
        <begin position="322"/>
        <end position="483"/>
    </location>
</feature>
<gene>
    <name evidence="9" type="ORF">R1sor_018096</name>
</gene>
<feature type="region of interest" description="Disordered" evidence="7">
    <location>
        <begin position="91"/>
        <end position="111"/>
    </location>
</feature>
<organism evidence="9 10">
    <name type="scientific">Riccia sorocarpa</name>
    <dbReference type="NCBI Taxonomy" id="122646"/>
    <lineage>
        <taxon>Eukaryota</taxon>
        <taxon>Viridiplantae</taxon>
        <taxon>Streptophyta</taxon>
        <taxon>Embryophyta</taxon>
        <taxon>Marchantiophyta</taxon>
        <taxon>Marchantiopsida</taxon>
        <taxon>Marchantiidae</taxon>
        <taxon>Marchantiales</taxon>
        <taxon>Ricciaceae</taxon>
        <taxon>Riccia</taxon>
    </lineage>
</organism>
<dbReference type="InterPro" id="IPR044647">
    <property type="entry name" value="RTNLB17/18/21"/>
</dbReference>
<dbReference type="PROSITE" id="PS50845">
    <property type="entry name" value="RETICULON"/>
    <property type="match status" value="1"/>
</dbReference>
<dbReference type="InterPro" id="IPR003388">
    <property type="entry name" value="Reticulon"/>
</dbReference>
<evidence type="ECO:0000256" key="3">
    <source>
        <dbReference type="ARBA" id="ARBA00022824"/>
    </source>
</evidence>
<feature type="compositionally biased region" description="Basic residues" evidence="7">
    <location>
        <begin position="252"/>
        <end position="265"/>
    </location>
</feature>
<dbReference type="Proteomes" id="UP001633002">
    <property type="component" value="Unassembled WGS sequence"/>
</dbReference>
<dbReference type="PANTHER" id="PTHR46626">
    <property type="entry name" value="RETICULON-LIKE PROTEIN B17"/>
    <property type="match status" value="1"/>
</dbReference>
<evidence type="ECO:0000256" key="2">
    <source>
        <dbReference type="ARBA" id="ARBA00022692"/>
    </source>
</evidence>
<keyword evidence="10" id="KW-1185">Reference proteome</keyword>
<feature type="compositionally biased region" description="Basic and acidic residues" evidence="7">
    <location>
        <begin position="266"/>
        <end position="276"/>
    </location>
</feature>
<keyword evidence="4 6" id="KW-1133">Transmembrane helix</keyword>
<keyword evidence="5 6" id="KW-0472">Membrane</keyword>
<feature type="region of interest" description="Disordered" evidence="7">
    <location>
        <begin position="155"/>
        <end position="179"/>
    </location>
</feature>
<feature type="region of interest" description="Disordered" evidence="7">
    <location>
        <begin position="538"/>
        <end position="565"/>
    </location>
</feature>
<evidence type="ECO:0000259" key="8">
    <source>
        <dbReference type="PROSITE" id="PS50845"/>
    </source>
</evidence>
<keyword evidence="2 6" id="KW-0812">Transmembrane</keyword>
<evidence type="ECO:0000313" key="10">
    <source>
        <dbReference type="Proteomes" id="UP001633002"/>
    </source>
</evidence>